<feature type="domain" description="NADP-dependent oxidoreductase" evidence="1">
    <location>
        <begin position="20"/>
        <end position="314"/>
    </location>
</feature>
<evidence type="ECO:0000259" key="1">
    <source>
        <dbReference type="Pfam" id="PF00248"/>
    </source>
</evidence>
<proteinExistence type="predicted"/>
<dbReference type="PANTHER" id="PTHR43147:SF2">
    <property type="entry name" value="NADP-DEPENDENT OXIDOREDUCTASE DOMAIN-CONTAINING PROTEIN"/>
    <property type="match status" value="1"/>
</dbReference>
<accession>A0A160TSS8</accession>
<dbReference type="Pfam" id="PF00248">
    <property type="entry name" value="Aldo_ket_red"/>
    <property type="match status" value="1"/>
</dbReference>
<organism evidence="2">
    <name type="scientific">hydrothermal vent metagenome</name>
    <dbReference type="NCBI Taxonomy" id="652676"/>
    <lineage>
        <taxon>unclassified sequences</taxon>
        <taxon>metagenomes</taxon>
        <taxon>ecological metagenomes</taxon>
    </lineage>
</organism>
<dbReference type="Gene3D" id="3.20.20.100">
    <property type="entry name" value="NADP-dependent oxidoreductase domain"/>
    <property type="match status" value="1"/>
</dbReference>
<reference evidence="2" key="1">
    <citation type="submission" date="2015-10" db="EMBL/GenBank/DDBJ databases">
        <authorList>
            <person name="Gilbert D.G."/>
        </authorList>
    </citation>
    <scope>NUCLEOTIDE SEQUENCE</scope>
</reference>
<dbReference type="InterPro" id="IPR036812">
    <property type="entry name" value="NAD(P)_OxRdtase_dom_sf"/>
</dbReference>
<dbReference type="EMBL" id="CZRL01000064">
    <property type="protein sequence ID" value="CUS51573.1"/>
    <property type="molecule type" value="Genomic_DNA"/>
</dbReference>
<dbReference type="InterPro" id="IPR023210">
    <property type="entry name" value="NADP_OxRdtase_dom"/>
</dbReference>
<dbReference type="SUPFAM" id="SSF51430">
    <property type="entry name" value="NAD(P)-linked oxidoreductase"/>
    <property type="match status" value="1"/>
</dbReference>
<dbReference type="PANTHER" id="PTHR43147">
    <property type="entry name" value="PROTEIN TAS"/>
    <property type="match status" value="1"/>
</dbReference>
<sequence length="341" mass="37321">MLNTMIPKVQLAPDYAVSQLIAGGWQLQNRGDDAIEDLLQLSRLGITAYETSDTYSNGQSLLGKFLSKARQSLPSEKFLGIQIHTRYTAPTAGSAPSKATIVASVDRSLRELNIPRLDLLQLQWWNLNVPGFEETLSLIGDLRKAGKIHHIGTTNFGIQLLHRAIATNVPVITNQVQYSILDRRADNQLSNYAKRCGINLLTYGALAGGFLARKWVSAHDPADHPMHRTQFSPEYRSIIDIAGGWNAFQNLLRVLSAIASKHGCSLSAIALRWVLQKGPGSGVLIGASSPKRLMDLLPAFEINLSPTDVATIQKTVQHSNEDVGILERDVNSSLFAAVHSN</sequence>
<gene>
    <name evidence="2" type="ORF">MGWOODY_XGa2359</name>
</gene>
<dbReference type="AlphaFoldDB" id="A0A160TSS8"/>
<evidence type="ECO:0000313" key="2">
    <source>
        <dbReference type="EMBL" id="CUS51573.1"/>
    </source>
</evidence>
<protein>
    <submittedName>
        <fullName evidence="2">Aldo/keto reductase family</fullName>
    </submittedName>
</protein>
<name>A0A160TSS8_9ZZZZ</name>